<feature type="transmembrane region" description="Helical" evidence="1">
    <location>
        <begin position="54"/>
        <end position="71"/>
    </location>
</feature>
<name>A0A0W8CE17_PHYNI</name>
<sequence>MRSNSATERWQRVQIDAGKPLIDTLMAFYALVAVFDVDSTHLAGTFTGHRDTSVGNAVAIMIYSGCITAHFNHRFNGYPKRQNHKSIQK</sequence>
<accession>A0A0W8CE17</accession>
<keyword evidence="1" id="KW-1133">Transmembrane helix</keyword>
<dbReference type="EMBL" id="LNFO01003776">
    <property type="protein sequence ID" value="KUF82312.1"/>
    <property type="molecule type" value="Genomic_DNA"/>
</dbReference>
<evidence type="ECO:0000256" key="1">
    <source>
        <dbReference type="SAM" id="Phobius"/>
    </source>
</evidence>
<keyword evidence="1" id="KW-0472">Membrane</keyword>
<evidence type="ECO:0000313" key="3">
    <source>
        <dbReference type="Proteomes" id="UP000052943"/>
    </source>
</evidence>
<dbReference type="AlphaFoldDB" id="A0A0W8CE17"/>
<keyword evidence="1" id="KW-0812">Transmembrane</keyword>
<dbReference type="Proteomes" id="UP000052943">
    <property type="component" value="Unassembled WGS sequence"/>
</dbReference>
<proteinExistence type="predicted"/>
<evidence type="ECO:0000313" key="2">
    <source>
        <dbReference type="EMBL" id="KUF82312.1"/>
    </source>
</evidence>
<comment type="caution">
    <text evidence="2">The sequence shown here is derived from an EMBL/GenBank/DDBJ whole genome shotgun (WGS) entry which is preliminary data.</text>
</comment>
<reference evidence="2 3" key="1">
    <citation type="submission" date="2015-11" db="EMBL/GenBank/DDBJ databases">
        <title>Genomes and virulence difference between two physiological races of Phytophthora nicotianae.</title>
        <authorList>
            <person name="Liu H."/>
            <person name="Ma X."/>
            <person name="Yu H."/>
            <person name="Fang D."/>
            <person name="Li Y."/>
            <person name="Wang X."/>
            <person name="Wang W."/>
            <person name="Dong Y."/>
            <person name="Xiao B."/>
        </authorList>
    </citation>
    <scope>NUCLEOTIDE SEQUENCE [LARGE SCALE GENOMIC DNA]</scope>
    <source>
        <strain evidence="3">race 0</strain>
    </source>
</reference>
<organism evidence="2 3">
    <name type="scientific">Phytophthora nicotianae</name>
    <name type="common">Potato buckeye rot agent</name>
    <name type="synonym">Phytophthora parasitica</name>
    <dbReference type="NCBI Taxonomy" id="4792"/>
    <lineage>
        <taxon>Eukaryota</taxon>
        <taxon>Sar</taxon>
        <taxon>Stramenopiles</taxon>
        <taxon>Oomycota</taxon>
        <taxon>Peronosporomycetes</taxon>
        <taxon>Peronosporales</taxon>
        <taxon>Peronosporaceae</taxon>
        <taxon>Phytophthora</taxon>
    </lineage>
</organism>
<feature type="transmembrane region" description="Helical" evidence="1">
    <location>
        <begin position="21"/>
        <end position="42"/>
    </location>
</feature>
<protein>
    <submittedName>
        <fullName evidence="2">Uncharacterized protein</fullName>
    </submittedName>
</protein>
<gene>
    <name evidence="2" type="ORF">AM587_10003553</name>
</gene>